<protein>
    <recommendedName>
        <fullName evidence="2">F-box/LRR-repeat protein 15-like leucin rich repeat domain-containing protein</fullName>
    </recommendedName>
</protein>
<dbReference type="Pfam" id="PF25372">
    <property type="entry name" value="DUF7885"/>
    <property type="match status" value="1"/>
</dbReference>
<evidence type="ECO:0000313" key="3">
    <source>
        <dbReference type="EMBL" id="KAL2337651.1"/>
    </source>
</evidence>
<dbReference type="AlphaFoldDB" id="A0ABD1MPR2"/>
<dbReference type="SMART" id="SM00367">
    <property type="entry name" value="LRR_CC"/>
    <property type="match status" value="15"/>
</dbReference>
<feature type="domain" description="F-box/LRR-repeat protein 15-like leucin rich repeat" evidence="2">
    <location>
        <begin position="436"/>
        <end position="559"/>
    </location>
</feature>
<dbReference type="InterPro" id="IPR001611">
    <property type="entry name" value="Leu-rich_rpt"/>
</dbReference>
<dbReference type="Pfam" id="PF13516">
    <property type="entry name" value="LRR_6"/>
    <property type="match status" value="2"/>
</dbReference>
<dbReference type="PANTHER" id="PTHR13318:SF105">
    <property type="entry name" value="F-BOX_LRR-REPEAT PROTEIN 3"/>
    <property type="match status" value="1"/>
</dbReference>
<accession>A0ABD1MPR2</accession>
<comment type="caution">
    <text evidence="3">The sequence shown here is derived from an EMBL/GenBank/DDBJ whole genome shotgun (WGS) entry which is preliminary data.</text>
</comment>
<feature type="region of interest" description="Disordered" evidence="1">
    <location>
        <begin position="1"/>
        <end position="20"/>
    </location>
</feature>
<evidence type="ECO:0000256" key="1">
    <source>
        <dbReference type="SAM" id="MobiDB-lite"/>
    </source>
</evidence>
<dbReference type="PANTHER" id="PTHR13318">
    <property type="entry name" value="PARTNER OF PAIRED, ISOFORM B-RELATED"/>
    <property type="match status" value="1"/>
</dbReference>
<dbReference type="SUPFAM" id="SSF52047">
    <property type="entry name" value="RNI-like"/>
    <property type="match status" value="3"/>
</dbReference>
<dbReference type="EMBL" id="JBGMDY010000004">
    <property type="protein sequence ID" value="KAL2337651.1"/>
    <property type="molecule type" value="Genomic_DNA"/>
</dbReference>
<proteinExistence type="predicted"/>
<evidence type="ECO:0000313" key="4">
    <source>
        <dbReference type="Proteomes" id="UP001603857"/>
    </source>
</evidence>
<dbReference type="InterPro" id="IPR057207">
    <property type="entry name" value="FBXL15_LRR"/>
</dbReference>
<dbReference type="InterPro" id="IPR006553">
    <property type="entry name" value="Leu-rich_rpt_Cys-con_subtyp"/>
</dbReference>
<sequence>MKKLKRHHETQNDDGTTDNPFEALTEELLFAILDFLDAEPSAKKSFSLVSKWFYTVEARHRRVLRPLRAEHLPALAARYRSVSEVDLSLCPRVGDGALEVVAGAYAVTLRRLDLSLSRRFTGSGLLSLGAGCGGLVELNLSNATELRDGGAAAVAQAGNLRKLWLARCRLVTDMGIGCIAVGCRKLRLICLKWCVGIGDLGVDLVAIKCKDLTSLDLSYVPVSFSLNLLLLDYLWVAKFGNVEEVTRSVEPAHVRGNWRISVFGCWGIGGDKKLVVQDGLASTLLNCSYEVQLITEKCLPSIFKLQHLEDLVLEGCYGIDDTGLDVNLLKQGCKTLKKLDISGCQNISHNGLSKLTSISGGLEKLVLADGSHVTLALADGLNQLSMLQSIVLDGCVASTEGLRAIGNLRISLGELSLSKCLGVTDEALSFLVSKHKDLRKLDITCCRKLTGSSIASIANSCTGLTSLKMESCTLVPQEAFVLIGQKCPYLEELDLTDNEIDDEGLMSISSCSRLSSLKIGICLNITDRGLAYVGMCCSNLKELDLYRSTGVTDLGISAIARGCPGLEMINTSYCTSITDRGLISLSKCSNLKTLEIRGCFLVTSIGLAVIAMNCRQISRLDIKKCYSVDDSGMIPLAHFSQNLRQINLSYSSVTDVGLLSLASISCLQSFTVLHVQGLVPGGLAAALLACGGLTKVKLHISFRSLLPELLIRHVEARGCVFEWRDKEFQAELDPKCWKLQLEDVMQ</sequence>
<dbReference type="InterPro" id="IPR032675">
    <property type="entry name" value="LRR_dom_sf"/>
</dbReference>
<dbReference type="Proteomes" id="UP001603857">
    <property type="component" value="Unassembled WGS sequence"/>
</dbReference>
<dbReference type="FunFam" id="3.80.10.10:FF:000276">
    <property type="entry name" value="F-box/LRR-repeat protein 3"/>
    <property type="match status" value="1"/>
</dbReference>
<reference evidence="3 4" key="1">
    <citation type="submission" date="2024-08" db="EMBL/GenBank/DDBJ databases">
        <title>Insights into the chromosomal genome structure of Flemingia macrophylla.</title>
        <authorList>
            <person name="Ding Y."/>
            <person name="Zhao Y."/>
            <person name="Bi W."/>
            <person name="Wu M."/>
            <person name="Zhao G."/>
            <person name="Gong Y."/>
            <person name="Li W."/>
            <person name="Zhang P."/>
        </authorList>
    </citation>
    <scope>NUCLEOTIDE SEQUENCE [LARGE SCALE GENOMIC DNA]</scope>
    <source>
        <strain evidence="3">DYQJB</strain>
        <tissue evidence="3">Leaf</tissue>
    </source>
</reference>
<gene>
    <name evidence="3" type="ORF">Fmac_012097</name>
</gene>
<name>A0ABD1MPR2_9FABA</name>
<dbReference type="Gene3D" id="3.80.10.10">
    <property type="entry name" value="Ribonuclease Inhibitor"/>
    <property type="match status" value="3"/>
</dbReference>
<organism evidence="3 4">
    <name type="scientific">Flemingia macrophylla</name>
    <dbReference type="NCBI Taxonomy" id="520843"/>
    <lineage>
        <taxon>Eukaryota</taxon>
        <taxon>Viridiplantae</taxon>
        <taxon>Streptophyta</taxon>
        <taxon>Embryophyta</taxon>
        <taxon>Tracheophyta</taxon>
        <taxon>Spermatophyta</taxon>
        <taxon>Magnoliopsida</taxon>
        <taxon>eudicotyledons</taxon>
        <taxon>Gunneridae</taxon>
        <taxon>Pentapetalae</taxon>
        <taxon>rosids</taxon>
        <taxon>fabids</taxon>
        <taxon>Fabales</taxon>
        <taxon>Fabaceae</taxon>
        <taxon>Papilionoideae</taxon>
        <taxon>50 kb inversion clade</taxon>
        <taxon>NPAAA clade</taxon>
        <taxon>indigoferoid/millettioid clade</taxon>
        <taxon>Phaseoleae</taxon>
        <taxon>Flemingia</taxon>
    </lineage>
</organism>
<keyword evidence="4" id="KW-1185">Reference proteome</keyword>
<evidence type="ECO:0000259" key="2">
    <source>
        <dbReference type="Pfam" id="PF25372"/>
    </source>
</evidence>